<gene>
    <name evidence="2" type="ORF">UFOVP399_68</name>
</gene>
<name>A0A6J5MBB8_9CAUD</name>
<reference evidence="2" key="1">
    <citation type="submission" date="2020-04" db="EMBL/GenBank/DDBJ databases">
        <authorList>
            <person name="Chiriac C."/>
            <person name="Salcher M."/>
            <person name="Ghai R."/>
            <person name="Kavagutti S V."/>
        </authorList>
    </citation>
    <scope>NUCLEOTIDE SEQUENCE</scope>
</reference>
<dbReference type="Gene3D" id="1.10.260.40">
    <property type="entry name" value="lambda repressor-like DNA-binding domains"/>
    <property type="match status" value="1"/>
</dbReference>
<evidence type="ECO:0000259" key="1">
    <source>
        <dbReference type="PROSITE" id="PS50943"/>
    </source>
</evidence>
<dbReference type="InterPro" id="IPR010982">
    <property type="entry name" value="Lambda_DNA-bd_dom_sf"/>
</dbReference>
<feature type="domain" description="HTH cro/C1-type" evidence="1">
    <location>
        <begin position="20"/>
        <end position="65"/>
    </location>
</feature>
<organism evidence="2">
    <name type="scientific">uncultured Caudovirales phage</name>
    <dbReference type="NCBI Taxonomy" id="2100421"/>
    <lineage>
        <taxon>Viruses</taxon>
        <taxon>Duplodnaviria</taxon>
        <taxon>Heunggongvirae</taxon>
        <taxon>Uroviricota</taxon>
        <taxon>Caudoviricetes</taxon>
        <taxon>Peduoviridae</taxon>
        <taxon>Maltschvirus</taxon>
        <taxon>Maltschvirus maltsch</taxon>
    </lineage>
</organism>
<accession>A0A6J5MBB8</accession>
<dbReference type="GO" id="GO:0003677">
    <property type="term" value="F:DNA binding"/>
    <property type="evidence" value="ECO:0007669"/>
    <property type="project" value="InterPro"/>
</dbReference>
<dbReference type="InterPro" id="IPR001387">
    <property type="entry name" value="Cro/C1-type_HTH"/>
</dbReference>
<dbReference type="PROSITE" id="PS50943">
    <property type="entry name" value="HTH_CROC1"/>
    <property type="match status" value="1"/>
</dbReference>
<dbReference type="CDD" id="cd00093">
    <property type="entry name" value="HTH_XRE"/>
    <property type="match status" value="1"/>
</dbReference>
<protein>
    <submittedName>
        <fullName evidence="2">HTH_XRE domain containing protein</fullName>
    </submittedName>
</protein>
<evidence type="ECO:0000313" key="2">
    <source>
        <dbReference type="EMBL" id="CAB4140999.1"/>
    </source>
</evidence>
<dbReference type="EMBL" id="LR796383">
    <property type="protein sequence ID" value="CAB4140999.1"/>
    <property type="molecule type" value="Genomic_DNA"/>
</dbReference>
<proteinExistence type="predicted"/>
<sequence>MNRGMKHPLTEWLEQKREPLEAFARRVGVSRMHLWRLIKGRGNFTTDLLNSISDATGGEVTVGQLAATLKAAADRRKREGASA</sequence>
<dbReference type="SUPFAM" id="SSF47413">
    <property type="entry name" value="lambda repressor-like DNA-binding domains"/>
    <property type="match status" value="1"/>
</dbReference>